<dbReference type="InterPro" id="IPR003439">
    <property type="entry name" value="ABC_transporter-like_ATP-bd"/>
</dbReference>
<dbReference type="PANTHER" id="PTHR42855">
    <property type="entry name" value="ABC TRANSPORTER ATP-BINDING SUBUNIT"/>
    <property type="match status" value="1"/>
</dbReference>
<dbReference type="CDD" id="cd03221">
    <property type="entry name" value="ABCF_EF-3"/>
    <property type="match status" value="2"/>
</dbReference>
<dbReference type="PANTHER" id="PTHR42855:SF2">
    <property type="entry name" value="DRUG RESISTANCE ABC TRANSPORTER,ATP-BINDING PROTEIN"/>
    <property type="match status" value="1"/>
</dbReference>
<evidence type="ECO:0000313" key="6">
    <source>
        <dbReference type="Proteomes" id="UP000298347"/>
    </source>
</evidence>
<dbReference type="GO" id="GO:0016887">
    <property type="term" value="F:ATP hydrolysis activity"/>
    <property type="evidence" value="ECO:0007669"/>
    <property type="project" value="InterPro"/>
</dbReference>
<feature type="coiled-coil region" evidence="3">
    <location>
        <begin position="246"/>
        <end position="273"/>
    </location>
</feature>
<dbReference type="AlphaFoldDB" id="A0A4Z0GTY1"/>
<dbReference type="InterPro" id="IPR027417">
    <property type="entry name" value="P-loop_NTPase"/>
</dbReference>
<protein>
    <submittedName>
        <fullName evidence="5">ABC-F family ATP-binding cassette domain-containing protein</fullName>
    </submittedName>
</protein>
<dbReference type="OrthoDB" id="9762369at2"/>
<dbReference type="RefSeq" id="WP_135347076.1">
    <property type="nucleotide sequence ID" value="NZ_SRJD01000001.1"/>
</dbReference>
<evidence type="ECO:0000256" key="2">
    <source>
        <dbReference type="ARBA" id="ARBA00022840"/>
    </source>
</evidence>
<evidence type="ECO:0000256" key="3">
    <source>
        <dbReference type="SAM" id="Coils"/>
    </source>
</evidence>
<evidence type="ECO:0000313" key="5">
    <source>
        <dbReference type="EMBL" id="TGB00431.1"/>
    </source>
</evidence>
<keyword evidence="2 5" id="KW-0067">ATP-binding</keyword>
<evidence type="ECO:0000256" key="1">
    <source>
        <dbReference type="ARBA" id="ARBA00022741"/>
    </source>
</evidence>
<keyword evidence="6" id="KW-1185">Reference proteome</keyword>
<feature type="domain" description="ABC transporter" evidence="4">
    <location>
        <begin position="4"/>
        <end position="257"/>
    </location>
</feature>
<reference evidence="5 6" key="1">
    <citation type="journal article" date="2015" name="Int. J. Syst. Evol. Microbiol.">
        <title>Sporolactobacillus shoreae sp. nov. and Sporolactobacillus spathodeae sp. nov., two spore-forming lactic acid bacteria isolated from tree barks in Thailand.</title>
        <authorList>
            <person name="Thamacharoensuk T."/>
            <person name="Kitahara M."/>
            <person name="Ohkuma M."/>
            <person name="Thongchul N."/>
            <person name="Tanasupawat S."/>
        </authorList>
    </citation>
    <scope>NUCLEOTIDE SEQUENCE [LARGE SCALE GENOMIC DNA]</scope>
    <source>
        <strain evidence="5 6">BK92</strain>
    </source>
</reference>
<dbReference type="InterPro" id="IPR032781">
    <property type="entry name" value="ABC_tran_Xtn"/>
</dbReference>
<dbReference type="InterPro" id="IPR051309">
    <property type="entry name" value="ABCF_ATPase"/>
</dbReference>
<dbReference type="Proteomes" id="UP000298347">
    <property type="component" value="Unassembled WGS sequence"/>
</dbReference>
<dbReference type="Pfam" id="PF00005">
    <property type="entry name" value="ABC_tran"/>
    <property type="match status" value="2"/>
</dbReference>
<keyword evidence="3" id="KW-0175">Coiled coil</keyword>
<dbReference type="Pfam" id="PF12848">
    <property type="entry name" value="ABC_tran_Xtn"/>
    <property type="match status" value="1"/>
</dbReference>
<dbReference type="Gene3D" id="3.40.50.300">
    <property type="entry name" value="P-loop containing nucleotide triphosphate hydrolases"/>
    <property type="match status" value="2"/>
</dbReference>
<gene>
    <name evidence="5" type="ORF">E4665_01775</name>
</gene>
<dbReference type="PROSITE" id="PS50893">
    <property type="entry name" value="ABC_TRANSPORTER_2"/>
    <property type="match status" value="2"/>
</dbReference>
<proteinExistence type="predicted"/>
<comment type="caution">
    <text evidence="5">The sequence shown here is derived from an EMBL/GenBank/DDBJ whole genome shotgun (WGS) entry which is preliminary data.</text>
</comment>
<dbReference type="SUPFAM" id="SSF52540">
    <property type="entry name" value="P-loop containing nucleoside triphosphate hydrolases"/>
    <property type="match status" value="2"/>
</dbReference>
<keyword evidence="1" id="KW-0547">Nucleotide-binding</keyword>
<dbReference type="SMART" id="SM00382">
    <property type="entry name" value="AAA"/>
    <property type="match status" value="2"/>
</dbReference>
<dbReference type="PROSITE" id="PS00211">
    <property type="entry name" value="ABC_TRANSPORTER_1"/>
    <property type="match status" value="1"/>
</dbReference>
<organism evidence="5 6">
    <name type="scientific">Sporolactobacillus shoreae</name>
    <dbReference type="NCBI Taxonomy" id="1465501"/>
    <lineage>
        <taxon>Bacteria</taxon>
        <taxon>Bacillati</taxon>
        <taxon>Bacillota</taxon>
        <taxon>Bacilli</taxon>
        <taxon>Bacillales</taxon>
        <taxon>Sporolactobacillaceae</taxon>
        <taxon>Sporolactobacillus</taxon>
    </lineage>
</organism>
<accession>A0A4Z0GTY1</accession>
<dbReference type="InterPro" id="IPR003593">
    <property type="entry name" value="AAA+_ATPase"/>
</dbReference>
<dbReference type="GO" id="GO:0005524">
    <property type="term" value="F:ATP binding"/>
    <property type="evidence" value="ECO:0007669"/>
    <property type="project" value="UniProtKB-KW"/>
</dbReference>
<dbReference type="InterPro" id="IPR017871">
    <property type="entry name" value="ABC_transporter-like_CS"/>
</dbReference>
<evidence type="ECO:0000259" key="4">
    <source>
        <dbReference type="PROSITE" id="PS50893"/>
    </source>
</evidence>
<name>A0A4Z0GTY1_9BACL</name>
<feature type="domain" description="ABC transporter" evidence="4">
    <location>
        <begin position="320"/>
        <end position="520"/>
    </location>
</feature>
<sequence length="522" mass="59785">MLLIEAKNMSFSYGDKLIYKEMNFRLMEGEHIALVGKNGAGKSTFLKLLTGQLLPDGGSIEKKRNLHVGVIEQHLHFGNEHSIYTFMKSAFQPLLNAEKRMNDLTEKMQDPSVDEACIEEYGQLQDFLMTNDFYTIDARISEMADGLGLSAIGMETTVDRMSGGQLTKLCLAKLLLQAPEMLLLDEPTNYLDVAHIEWLTDYLRSYRHAFIVVSHDTAFLNRISEFVYHLENHELVRYVGNYQSFLKQHEARAEQQEIAFRQQQREIKKLETYIQKNKVRTATARQAKSREKTLSKIERIDPPATVQKPKFHFKVDKEPVRVIFSAEQVQVGYDQPLLPSIDLRIMRGDKVALVGHNGIGKTTFLKTLLGLIPVLSGKVMTGDRVMPGYFAQLSAPPEQTPLEWMKDQFPKLEEKVLRQHLAQCGVFAEHMRQPMSTLSGGEETKVRIGRLMLQKSNVLIFDEPTNHLDVEAKEVLSEALEKYNGTVLVVSHESSFYERWVTKVWDIEDWSRKEQTAGFQNK</sequence>
<dbReference type="FunFam" id="3.40.50.300:FF:000011">
    <property type="entry name" value="Putative ABC transporter ATP-binding component"/>
    <property type="match status" value="1"/>
</dbReference>
<dbReference type="EMBL" id="SRJD01000001">
    <property type="protein sequence ID" value="TGB00431.1"/>
    <property type="molecule type" value="Genomic_DNA"/>
</dbReference>